<sequence length="477" mass="52214">MKKSEDPTQSQPQPLVHINGCSCGTCGKAKSVDLRLRTVLPQDPDVADGKADPRLAIDYDPLFSSVLGTGVNRRDMLKFAAFAGLGGLGSLMSSGAALAQQKQAEGTTFTKPFDPVVKIGYIPITDASTLLVAHEMGFFKKEGLESAAPTLIRGWSPLVEAFSAQRFNLTHLLIPVPIYMRYNNKFPVKITAWNHTNGSAIVVSKKSEIKEPKDLGGKQFAVPYWYSIHNIIAQRIMRDAGLTPVIRPQDAALAPNEVNLLVLNPPDMPPALAAGQIDGYCVAEPFNALGELKAGGEVLRFTGDVWKGHPCCVVCMHEDDAMDPDRAAWAQGVHNAIVQAQLHISANAKEMAQMLSRDGKKYLPFPSEVVERAMMFYAPADYLQPAAIQHPEWQQSRINFQGWPFPSATETVVDEMKTTIVGGEIAFLDRLSPEFVAKDLVQYDYIRNALNANPGWKSDLSVPQTGDPFARQEVISL</sequence>
<dbReference type="InterPro" id="IPR006311">
    <property type="entry name" value="TAT_signal"/>
</dbReference>
<dbReference type="PROSITE" id="PS51318">
    <property type="entry name" value="TAT"/>
    <property type="match status" value="1"/>
</dbReference>
<dbReference type="InterPro" id="IPR044527">
    <property type="entry name" value="NrtA/CpmA_ABC-bd_dom"/>
</dbReference>
<dbReference type="Pfam" id="PF13379">
    <property type="entry name" value="NMT1_2"/>
    <property type="match status" value="1"/>
</dbReference>
<dbReference type="OrthoDB" id="9815454at2"/>
<evidence type="ECO:0000313" key="8">
    <source>
        <dbReference type="Proteomes" id="UP000198816"/>
    </source>
</evidence>
<dbReference type="STRING" id="1058.SAMN05421783_1477"/>
<dbReference type="SUPFAM" id="SSF53850">
    <property type="entry name" value="Periplasmic binding protein-like II"/>
    <property type="match status" value="1"/>
</dbReference>
<name>A0A1H3DFT8_THIRO</name>
<accession>A0A1H3DFT8</accession>
<evidence type="ECO:0000256" key="5">
    <source>
        <dbReference type="ARBA" id="ARBA00023136"/>
    </source>
</evidence>
<proteinExistence type="inferred from homology"/>
<gene>
    <name evidence="7" type="ORF">SAMN05421783_1477</name>
</gene>
<evidence type="ECO:0000256" key="6">
    <source>
        <dbReference type="ARBA" id="ARBA00024031"/>
    </source>
</evidence>
<dbReference type="CDD" id="cd13553">
    <property type="entry name" value="PBP2_NrtA_CpmA_like"/>
    <property type="match status" value="1"/>
</dbReference>
<evidence type="ECO:0000256" key="4">
    <source>
        <dbReference type="ARBA" id="ARBA00022519"/>
    </source>
</evidence>
<evidence type="ECO:0000256" key="1">
    <source>
        <dbReference type="ARBA" id="ARBA00004308"/>
    </source>
</evidence>
<dbReference type="Proteomes" id="UP000198816">
    <property type="component" value="Unassembled WGS sequence"/>
</dbReference>
<keyword evidence="3" id="KW-1003">Cell membrane</keyword>
<evidence type="ECO:0000256" key="2">
    <source>
        <dbReference type="ARBA" id="ARBA00022448"/>
    </source>
</evidence>
<keyword evidence="4" id="KW-0997">Cell inner membrane</keyword>
<keyword evidence="2" id="KW-0813">Transport</keyword>
<dbReference type="EMBL" id="FNNZ01000047">
    <property type="protein sequence ID" value="SDX64559.1"/>
    <property type="molecule type" value="Genomic_DNA"/>
</dbReference>
<reference evidence="8" key="1">
    <citation type="submission" date="2016-10" db="EMBL/GenBank/DDBJ databases">
        <authorList>
            <person name="Varghese N."/>
            <person name="Submissions S."/>
        </authorList>
    </citation>
    <scope>NUCLEOTIDE SEQUENCE [LARGE SCALE GENOMIC DNA]</scope>
    <source>
        <strain evidence="8">DSM 217</strain>
    </source>
</reference>
<comment type="subcellular location">
    <subcellularLocation>
        <location evidence="1">Endomembrane system</location>
    </subcellularLocation>
</comment>
<organism evidence="7 8">
    <name type="scientific">Thiocapsa roseopersicina</name>
    <dbReference type="NCBI Taxonomy" id="1058"/>
    <lineage>
        <taxon>Bacteria</taxon>
        <taxon>Pseudomonadati</taxon>
        <taxon>Pseudomonadota</taxon>
        <taxon>Gammaproteobacteria</taxon>
        <taxon>Chromatiales</taxon>
        <taxon>Chromatiaceae</taxon>
        <taxon>Thiocapsa</taxon>
    </lineage>
</organism>
<comment type="similarity">
    <text evidence="6">Belongs to the CmpA/NrtA family.</text>
</comment>
<dbReference type="PANTHER" id="PTHR30024:SF43">
    <property type="entry name" value="BLL4572 PROTEIN"/>
    <property type="match status" value="1"/>
</dbReference>
<keyword evidence="8" id="KW-1185">Reference proteome</keyword>
<evidence type="ECO:0000313" key="7">
    <source>
        <dbReference type="EMBL" id="SDX64559.1"/>
    </source>
</evidence>
<dbReference type="PANTHER" id="PTHR30024">
    <property type="entry name" value="ALIPHATIC SULFONATES-BINDING PROTEIN-RELATED"/>
    <property type="match status" value="1"/>
</dbReference>
<dbReference type="RefSeq" id="WP_093038400.1">
    <property type="nucleotide sequence ID" value="NZ_FNNZ01000047.1"/>
</dbReference>
<protein>
    <submittedName>
        <fullName evidence="7">NitT/TauT family transport system substrate-binding protein</fullName>
    </submittedName>
</protein>
<dbReference type="Gene3D" id="3.40.190.10">
    <property type="entry name" value="Periplasmic binding protein-like II"/>
    <property type="match status" value="2"/>
</dbReference>
<evidence type="ECO:0000256" key="3">
    <source>
        <dbReference type="ARBA" id="ARBA00022475"/>
    </source>
</evidence>
<keyword evidence="5" id="KW-0472">Membrane</keyword>
<dbReference type="AlphaFoldDB" id="A0A1H3DFT8"/>
<dbReference type="GO" id="GO:0012505">
    <property type="term" value="C:endomembrane system"/>
    <property type="evidence" value="ECO:0007669"/>
    <property type="project" value="UniProtKB-SubCell"/>
</dbReference>